<evidence type="ECO:0008006" key="11">
    <source>
        <dbReference type="Google" id="ProtNLM"/>
    </source>
</evidence>
<evidence type="ECO:0000313" key="9">
    <source>
        <dbReference type="EMBL" id="KAF1836467.1"/>
    </source>
</evidence>
<dbReference type="OrthoDB" id="5597490at2759"/>
<dbReference type="AlphaFoldDB" id="A0A6A5KKP7"/>
<evidence type="ECO:0000256" key="3">
    <source>
        <dbReference type="ARBA" id="ARBA00008430"/>
    </source>
</evidence>
<keyword evidence="7" id="KW-0832">Ubl conjugation</keyword>
<dbReference type="InterPro" id="IPR029071">
    <property type="entry name" value="Ubiquitin-like_domsf"/>
</dbReference>
<keyword evidence="8" id="KW-0539">Nucleus</keyword>
<evidence type="ECO:0000256" key="1">
    <source>
        <dbReference type="ARBA" id="ARBA00004123"/>
    </source>
</evidence>
<accession>A0A6A5KKP7</accession>
<reference evidence="9" key="1">
    <citation type="submission" date="2020-01" db="EMBL/GenBank/DDBJ databases">
        <authorList>
            <consortium name="DOE Joint Genome Institute"/>
            <person name="Haridas S."/>
            <person name="Albert R."/>
            <person name="Binder M."/>
            <person name="Bloem J."/>
            <person name="Labutti K."/>
            <person name="Salamov A."/>
            <person name="Andreopoulos B."/>
            <person name="Baker S.E."/>
            <person name="Barry K."/>
            <person name="Bills G."/>
            <person name="Bluhm B.H."/>
            <person name="Cannon C."/>
            <person name="Castanera R."/>
            <person name="Culley D.E."/>
            <person name="Daum C."/>
            <person name="Ezra D."/>
            <person name="Gonzalez J.B."/>
            <person name="Henrissat B."/>
            <person name="Kuo A."/>
            <person name="Liang C."/>
            <person name="Lipzen A."/>
            <person name="Lutzoni F."/>
            <person name="Magnuson J."/>
            <person name="Mondo S."/>
            <person name="Nolan M."/>
            <person name="Ohm R."/>
            <person name="Pangilinan J."/>
            <person name="Park H.-J."/>
            <person name="Ramirez L."/>
            <person name="Alfaro M."/>
            <person name="Sun H."/>
            <person name="Tritt A."/>
            <person name="Yoshinaga Y."/>
            <person name="Zwiers L.-H."/>
            <person name="Turgeon B.G."/>
            <person name="Goodwin S.B."/>
            <person name="Spatafora J.W."/>
            <person name="Crous P.W."/>
            <person name="Grigoriev I.V."/>
        </authorList>
    </citation>
    <scope>NUCLEOTIDE SEQUENCE</scope>
    <source>
        <strain evidence="9">P77</strain>
    </source>
</reference>
<dbReference type="Proteomes" id="UP000800040">
    <property type="component" value="Unassembled WGS sequence"/>
</dbReference>
<dbReference type="SUPFAM" id="SSF54236">
    <property type="entry name" value="Ubiquitin-like"/>
    <property type="match status" value="1"/>
</dbReference>
<protein>
    <recommendedName>
        <fullName evidence="11">Ubiquitin-like domain-containing protein</fullName>
    </recommendedName>
</protein>
<gene>
    <name evidence="9" type="ORF">BDW02DRAFT_238193</name>
</gene>
<keyword evidence="4" id="KW-0963">Cytoplasm</keyword>
<keyword evidence="10" id="KW-1185">Reference proteome</keyword>
<comment type="similarity">
    <text evidence="3">Belongs to the ubiquitin family.</text>
</comment>
<dbReference type="EMBL" id="ML975273">
    <property type="protein sequence ID" value="KAF1836467.1"/>
    <property type="molecule type" value="Genomic_DNA"/>
</dbReference>
<evidence type="ECO:0000256" key="7">
    <source>
        <dbReference type="ARBA" id="ARBA00022843"/>
    </source>
</evidence>
<evidence type="ECO:0000256" key="2">
    <source>
        <dbReference type="ARBA" id="ARBA00004496"/>
    </source>
</evidence>
<dbReference type="GO" id="GO:0005634">
    <property type="term" value="C:nucleus"/>
    <property type="evidence" value="ECO:0007669"/>
    <property type="project" value="UniProtKB-SubCell"/>
</dbReference>
<evidence type="ECO:0000256" key="5">
    <source>
        <dbReference type="ARBA" id="ARBA00022499"/>
    </source>
</evidence>
<evidence type="ECO:0000256" key="8">
    <source>
        <dbReference type="ARBA" id="ARBA00023242"/>
    </source>
</evidence>
<proteinExistence type="inferred from homology"/>
<keyword evidence="5" id="KW-1017">Isopeptide bond</keyword>
<dbReference type="GO" id="GO:0005737">
    <property type="term" value="C:cytoplasm"/>
    <property type="evidence" value="ECO:0007669"/>
    <property type="project" value="UniProtKB-SubCell"/>
</dbReference>
<name>A0A6A5KKP7_9PLEO</name>
<keyword evidence="6" id="KW-0677">Repeat</keyword>
<evidence type="ECO:0000256" key="4">
    <source>
        <dbReference type="ARBA" id="ARBA00022490"/>
    </source>
</evidence>
<evidence type="ECO:0000256" key="6">
    <source>
        <dbReference type="ARBA" id="ARBA00022737"/>
    </source>
</evidence>
<evidence type="ECO:0000313" key="10">
    <source>
        <dbReference type="Proteomes" id="UP000800040"/>
    </source>
</evidence>
<sequence>MDDAREGKYALVVCKLAFKARTPTLPILPLRLQPSTNSDDTGSRNTAAMQIFVKTLTGKTITLEVESSDTIGTHKQVPIHALESLAIQRTRARSISRRFGAKWSGRYRPK</sequence>
<organism evidence="9 10">
    <name type="scientific">Decorospora gaudefroyi</name>
    <dbReference type="NCBI Taxonomy" id="184978"/>
    <lineage>
        <taxon>Eukaryota</taxon>
        <taxon>Fungi</taxon>
        <taxon>Dikarya</taxon>
        <taxon>Ascomycota</taxon>
        <taxon>Pezizomycotina</taxon>
        <taxon>Dothideomycetes</taxon>
        <taxon>Pleosporomycetidae</taxon>
        <taxon>Pleosporales</taxon>
        <taxon>Pleosporineae</taxon>
        <taxon>Pleosporaceae</taxon>
        <taxon>Decorospora</taxon>
    </lineage>
</organism>
<comment type="subcellular location">
    <subcellularLocation>
        <location evidence="2">Cytoplasm</location>
    </subcellularLocation>
    <subcellularLocation>
        <location evidence="1">Nucleus</location>
    </subcellularLocation>
</comment>
<dbReference type="FunFam" id="3.10.20.90:FF:000469">
    <property type="entry name" value="Polyubiquitin-C"/>
    <property type="match status" value="1"/>
</dbReference>
<dbReference type="Gene3D" id="3.10.20.90">
    <property type="entry name" value="Phosphatidylinositol 3-kinase Catalytic Subunit, Chain A, domain 1"/>
    <property type="match status" value="1"/>
</dbReference>